<name>A0AAV7DWG2_ARIFI</name>
<evidence type="ECO:0000313" key="6">
    <source>
        <dbReference type="Proteomes" id="UP000825729"/>
    </source>
</evidence>
<feature type="region of interest" description="Disordered" evidence="4">
    <location>
        <begin position="46"/>
        <end position="139"/>
    </location>
</feature>
<sequence>MKCPRPPCGRFHLPQLSESDQEDTFTGEEYTSVAACRSGTRRLLCGNGGSGRSCRGSPQSGDGPRNPASGVRAASRLPPRLPGHFPRHHHRSLRRPVPSTPLRRAPGPAPPRLPPPRRRLAPAGRCHRDPDVAPRPGLRPLLSAAEPTVLVVDIFGTDVFDVAHELRLPKYIFFTSTALLLSLMMWLPALDEEVHGEYVDLESPIRVPGCKPIPVVDLMDPLLDRSDERYRWFLYQASRFPLADGILINTSQVLEPVTLKALSEDPHLKRIPTPAVYPVGPVTESDVGPLSCRESPSPILKWLDGQPPGSVIYVSFGSGGTLSAEQVTELAWGLELSQQRFVWVVRAPTGSEGPGSYFTAGGGAGEPSEYLPDGFLSRTRGRGLVVPSWAPQREILRHGAVGAFLSHCGWNSALESIVRGVAIIAWPLYAEQKSNASTLAEELGVAVKVVRRPGGECVGREEVERVVRLMMEGEEGKAMKTRMKELGKKVLSGLDEGGSSFRSLQEVINIWKTDSTTESR</sequence>
<dbReference type="EMBL" id="JAINDJ010000008">
    <property type="protein sequence ID" value="KAG9440932.1"/>
    <property type="molecule type" value="Genomic_DNA"/>
</dbReference>
<dbReference type="Proteomes" id="UP000825729">
    <property type="component" value="Unassembled WGS sequence"/>
</dbReference>
<feature type="region of interest" description="Disordered" evidence="4">
    <location>
        <begin position="1"/>
        <end position="26"/>
    </location>
</feature>
<evidence type="ECO:0000313" key="5">
    <source>
        <dbReference type="EMBL" id="KAG9440932.1"/>
    </source>
</evidence>
<dbReference type="Pfam" id="PF00201">
    <property type="entry name" value="UDPGT"/>
    <property type="match status" value="1"/>
</dbReference>
<organism evidence="5 6">
    <name type="scientific">Aristolochia fimbriata</name>
    <name type="common">White veined hardy Dutchman's pipe vine</name>
    <dbReference type="NCBI Taxonomy" id="158543"/>
    <lineage>
        <taxon>Eukaryota</taxon>
        <taxon>Viridiplantae</taxon>
        <taxon>Streptophyta</taxon>
        <taxon>Embryophyta</taxon>
        <taxon>Tracheophyta</taxon>
        <taxon>Spermatophyta</taxon>
        <taxon>Magnoliopsida</taxon>
        <taxon>Magnoliidae</taxon>
        <taxon>Piperales</taxon>
        <taxon>Aristolochiaceae</taxon>
        <taxon>Aristolochia</taxon>
    </lineage>
</organism>
<dbReference type="AlphaFoldDB" id="A0AAV7DWG2"/>
<evidence type="ECO:0000256" key="1">
    <source>
        <dbReference type="ARBA" id="ARBA00009995"/>
    </source>
</evidence>
<proteinExistence type="inferred from homology"/>
<comment type="similarity">
    <text evidence="1">Belongs to the UDP-glycosyltransferase family.</text>
</comment>
<dbReference type="PANTHER" id="PTHR48046">
    <property type="entry name" value="UDP-GLYCOSYLTRANSFERASE 72E1"/>
    <property type="match status" value="1"/>
</dbReference>
<reference evidence="5 6" key="1">
    <citation type="submission" date="2021-07" db="EMBL/GenBank/DDBJ databases">
        <title>The Aristolochia fimbriata genome: insights into angiosperm evolution, floral development and chemical biosynthesis.</title>
        <authorList>
            <person name="Jiao Y."/>
        </authorList>
    </citation>
    <scope>NUCLEOTIDE SEQUENCE [LARGE SCALE GENOMIC DNA]</scope>
    <source>
        <strain evidence="5">IBCAS-2021</strain>
        <tissue evidence="5">Leaf</tissue>
    </source>
</reference>
<comment type="caution">
    <text evidence="5">The sequence shown here is derived from an EMBL/GenBank/DDBJ whole genome shotgun (WGS) entry which is preliminary data.</text>
</comment>
<gene>
    <name evidence="5" type="ORF">H6P81_021097</name>
</gene>
<keyword evidence="6" id="KW-1185">Reference proteome</keyword>
<protein>
    <submittedName>
        <fullName evidence="5">Uncharacterized protein</fullName>
    </submittedName>
</protein>
<evidence type="ECO:0000256" key="4">
    <source>
        <dbReference type="SAM" id="MobiDB-lite"/>
    </source>
</evidence>
<feature type="compositionally biased region" description="Basic residues" evidence="4">
    <location>
        <begin position="85"/>
        <end position="94"/>
    </location>
</feature>
<dbReference type="PANTHER" id="PTHR48046:SF1">
    <property type="entry name" value="GLYCOSYLTRANSFERASE-RELATED"/>
    <property type="match status" value="1"/>
</dbReference>
<keyword evidence="3" id="KW-0808">Transferase</keyword>
<dbReference type="InterPro" id="IPR002213">
    <property type="entry name" value="UDP_glucos_trans"/>
</dbReference>
<evidence type="ECO:0000256" key="3">
    <source>
        <dbReference type="ARBA" id="ARBA00022679"/>
    </source>
</evidence>
<feature type="compositionally biased region" description="Low complexity" evidence="4">
    <location>
        <begin position="52"/>
        <end position="61"/>
    </location>
</feature>
<dbReference type="CDD" id="cd03784">
    <property type="entry name" value="GT1_Gtf-like"/>
    <property type="match status" value="1"/>
</dbReference>
<dbReference type="GO" id="GO:0008194">
    <property type="term" value="F:UDP-glycosyltransferase activity"/>
    <property type="evidence" value="ECO:0007669"/>
    <property type="project" value="InterPro"/>
</dbReference>
<evidence type="ECO:0000256" key="2">
    <source>
        <dbReference type="ARBA" id="ARBA00022676"/>
    </source>
</evidence>
<keyword evidence="2" id="KW-0328">Glycosyltransferase</keyword>
<dbReference type="SUPFAM" id="SSF53756">
    <property type="entry name" value="UDP-Glycosyltransferase/glycogen phosphorylase"/>
    <property type="match status" value="1"/>
</dbReference>
<dbReference type="FunFam" id="3.40.50.2000:FF:000056">
    <property type="entry name" value="Glycosyltransferase"/>
    <property type="match status" value="1"/>
</dbReference>
<accession>A0AAV7DWG2</accession>
<dbReference type="Gene3D" id="3.40.50.2000">
    <property type="entry name" value="Glycogen Phosphorylase B"/>
    <property type="match status" value="2"/>
</dbReference>